<protein>
    <submittedName>
        <fullName evidence="3">Uncharacterized protein</fullName>
    </submittedName>
</protein>
<evidence type="ECO:0000256" key="2">
    <source>
        <dbReference type="ARBA" id="ARBA00022840"/>
    </source>
</evidence>
<proteinExistence type="predicted"/>
<gene>
    <name evidence="3" type="ORF">LWI29_017837</name>
</gene>
<dbReference type="Proteomes" id="UP001168877">
    <property type="component" value="Unassembled WGS sequence"/>
</dbReference>
<dbReference type="PANTHER" id="PTHR48103:SF2">
    <property type="entry name" value="MIDASIN"/>
    <property type="match status" value="1"/>
</dbReference>
<reference evidence="3" key="1">
    <citation type="journal article" date="2022" name="Plant J.">
        <title>Strategies of tolerance reflected in two North American maple genomes.</title>
        <authorList>
            <person name="McEvoy S.L."/>
            <person name="Sezen U.U."/>
            <person name="Trouern-Trend A."/>
            <person name="McMahon S.M."/>
            <person name="Schaberg P.G."/>
            <person name="Yang J."/>
            <person name="Wegrzyn J.L."/>
            <person name="Swenson N.G."/>
        </authorList>
    </citation>
    <scope>NUCLEOTIDE SEQUENCE</scope>
    <source>
        <strain evidence="3">NS2018</strain>
    </source>
</reference>
<evidence type="ECO:0000256" key="1">
    <source>
        <dbReference type="ARBA" id="ARBA00022741"/>
    </source>
</evidence>
<evidence type="ECO:0000313" key="4">
    <source>
        <dbReference type="Proteomes" id="UP001168877"/>
    </source>
</evidence>
<accession>A0AA39STH7</accession>
<organism evidence="3 4">
    <name type="scientific">Acer saccharum</name>
    <name type="common">Sugar maple</name>
    <dbReference type="NCBI Taxonomy" id="4024"/>
    <lineage>
        <taxon>Eukaryota</taxon>
        <taxon>Viridiplantae</taxon>
        <taxon>Streptophyta</taxon>
        <taxon>Embryophyta</taxon>
        <taxon>Tracheophyta</taxon>
        <taxon>Spermatophyta</taxon>
        <taxon>Magnoliopsida</taxon>
        <taxon>eudicotyledons</taxon>
        <taxon>Gunneridae</taxon>
        <taxon>Pentapetalae</taxon>
        <taxon>rosids</taxon>
        <taxon>malvids</taxon>
        <taxon>Sapindales</taxon>
        <taxon>Sapindaceae</taxon>
        <taxon>Hippocastanoideae</taxon>
        <taxon>Acereae</taxon>
        <taxon>Acer</taxon>
    </lineage>
</organism>
<evidence type="ECO:0000313" key="3">
    <source>
        <dbReference type="EMBL" id="KAK0604651.1"/>
    </source>
</evidence>
<dbReference type="AlphaFoldDB" id="A0AA39STH7"/>
<reference evidence="3" key="2">
    <citation type="submission" date="2023-06" db="EMBL/GenBank/DDBJ databases">
        <authorList>
            <person name="Swenson N.G."/>
            <person name="Wegrzyn J.L."/>
            <person name="Mcevoy S.L."/>
        </authorList>
    </citation>
    <scope>NUCLEOTIDE SEQUENCE</scope>
    <source>
        <strain evidence="3">NS2018</strain>
        <tissue evidence="3">Leaf</tissue>
    </source>
</reference>
<dbReference type="PANTHER" id="PTHR48103">
    <property type="entry name" value="MIDASIN-RELATED"/>
    <property type="match status" value="1"/>
</dbReference>
<name>A0AA39STH7_ACESA</name>
<sequence>MEEDLEDSDVLKILHKDMLDSVVTSTNSLSPSLDGCSSGPSEGQICSDDLGNGVVGPPPPCNGMQFAKHLKSLHESASAYESFYSSCSNYEKIGKEWAYVQSQHATIEFVWQQKQLLDSLHTMLVEELLLLRIVKGTHSNCCQSVRATTQKVLAFIERFAPAIQKSKVHIMHYSSAMRY</sequence>
<keyword evidence="1" id="KW-0547">Nucleotide-binding</keyword>
<dbReference type="GO" id="GO:0005634">
    <property type="term" value="C:nucleus"/>
    <property type="evidence" value="ECO:0007669"/>
    <property type="project" value="TreeGrafter"/>
</dbReference>
<keyword evidence="4" id="KW-1185">Reference proteome</keyword>
<comment type="caution">
    <text evidence="3">The sequence shown here is derived from an EMBL/GenBank/DDBJ whole genome shotgun (WGS) entry which is preliminary data.</text>
</comment>
<dbReference type="EMBL" id="JAUESC010000002">
    <property type="protein sequence ID" value="KAK0604651.1"/>
    <property type="molecule type" value="Genomic_DNA"/>
</dbReference>
<dbReference type="GO" id="GO:0005524">
    <property type="term" value="F:ATP binding"/>
    <property type="evidence" value="ECO:0007669"/>
    <property type="project" value="UniProtKB-KW"/>
</dbReference>
<dbReference type="GO" id="GO:0000055">
    <property type="term" value="P:ribosomal large subunit export from nucleus"/>
    <property type="evidence" value="ECO:0007669"/>
    <property type="project" value="TreeGrafter"/>
</dbReference>
<keyword evidence="2" id="KW-0067">ATP-binding</keyword>
<dbReference type="GO" id="GO:0030687">
    <property type="term" value="C:preribosome, large subunit precursor"/>
    <property type="evidence" value="ECO:0007669"/>
    <property type="project" value="TreeGrafter"/>
</dbReference>
<dbReference type="GO" id="GO:0000027">
    <property type="term" value="P:ribosomal large subunit assembly"/>
    <property type="evidence" value="ECO:0007669"/>
    <property type="project" value="TreeGrafter"/>
</dbReference>